<evidence type="ECO:0000256" key="1">
    <source>
        <dbReference type="SAM" id="Phobius"/>
    </source>
</evidence>
<accession>A0ABV4DUP4</accession>
<evidence type="ECO:0000313" key="3">
    <source>
        <dbReference type="Proteomes" id="UP001565220"/>
    </source>
</evidence>
<proteinExistence type="predicted"/>
<gene>
    <name evidence="2" type="primary">yqfD</name>
    <name evidence="2" type="ORF">AB8S09_04755</name>
</gene>
<comment type="caution">
    <text evidence="2">The sequence shown here is derived from an EMBL/GenBank/DDBJ whole genome shotgun (WGS) entry which is preliminary data.</text>
</comment>
<dbReference type="PIRSF" id="PIRSF029895">
    <property type="entry name" value="SpoIV"/>
    <property type="match status" value="1"/>
</dbReference>
<evidence type="ECO:0000313" key="2">
    <source>
        <dbReference type="EMBL" id="MEY8762959.1"/>
    </source>
</evidence>
<keyword evidence="1" id="KW-0472">Membrane</keyword>
<dbReference type="RefSeq" id="WP_369868574.1">
    <property type="nucleotide sequence ID" value="NZ_JBGFFE010000004.1"/>
</dbReference>
<keyword evidence="3" id="KW-1185">Reference proteome</keyword>
<dbReference type="Proteomes" id="UP001565220">
    <property type="component" value="Unassembled WGS sequence"/>
</dbReference>
<dbReference type="Pfam" id="PF06898">
    <property type="entry name" value="YqfD"/>
    <property type="match status" value="1"/>
</dbReference>
<sequence length="384" mass="43927">MRETDRFSFKNYRNGIILIEIQSLIPEKFINLMWENGIYMKNIRKKSITTMTMKINLKDYDKVEYIAKKTDARIKIIGRRGIAFFVIKLKKKITLVSGIILFVAVIYCLSTFVWKIEIDSSGEIAPYRIRQQLKSYGIKPGTNKSKIDVYSVEKDLMRDNDDIMWVKVRLQGSELNINVVEKKSPPDISEDNTPCNLVAKKDGKVLRVYTTLGTPVVKAGDEVKKGQLLVKGEQGIEGSSYSVHAAGYVICSTMYESSALVKINGVKDVRTGRKMDNYYINLGGKKIYLKKDNDKFNKYDRIEESKFIFGRETYFEVKRKMIKGDAQKIVKDTGEKLYKNICSNLDKSVKIVNKNITYEPGESYKVKVQVTAEENIAVSDAEPK</sequence>
<organism evidence="2 3">
    <name type="scientific">Clostridium lapidicellarium</name>
    <dbReference type="NCBI Taxonomy" id="3240931"/>
    <lineage>
        <taxon>Bacteria</taxon>
        <taxon>Bacillati</taxon>
        <taxon>Bacillota</taxon>
        <taxon>Clostridia</taxon>
        <taxon>Eubacteriales</taxon>
        <taxon>Clostridiaceae</taxon>
        <taxon>Clostridium</taxon>
    </lineage>
</organism>
<dbReference type="EMBL" id="JBGFFE010000004">
    <property type="protein sequence ID" value="MEY8762959.1"/>
    <property type="molecule type" value="Genomic_DNA"/>
</dbReference>
<dbReference type="InterPro" id="IPR010690">
    <property type="entry name" value="YqfD"/>
</dbReference>
<reference evidence="2 3" key="1">
    <citation type="submission" date="2024-08" db="EMBL/GenBank/DDBJ databases">
        <title>Clostridium lapicellarii sp. nov., and Clostridium renhuaiense sp. nov., two species isolated from the mud in a fermentation cellar used for producing sauce-flavour Chinese liquors.</title>
        <authorList>
            <person name="Yang F."/>
            <person name="Wang H."/>
            <person name="Chen L.Q."/>
            <person name="Zhou N."/>
            <person name="Lu J.J."/>
            <person name="Pu X.X."/>
            <person name="Wan B."/>
            <person name="Wang L."/>
            <person name="Liu S.J."/>
        </authorList>
    </citation>
    <scope>NUCLEOTIDE SEQUENCE [LARGE SCALE GENOMIC DNA]</scope>
    <source>
        <strain evidence="2 3">MT-113</strain>
    </source>
</reference>
<feature type="transmembrane region" description="Helical" evidence="1">
    <location>
        <begin position="93"/>
        <end position="114"/>
    </location>
</feature>
<keyword evidence="1" id="KW-0812">Transmembrane</keyword>
<protein>
    <submittedName>
        <fullName evidence="2">Sporulation protein YqfD</fullName>
    </submittedName>
</protein>
<keyword evidence="1" id="KW-1133">Transmembrane helix</keyword>
<name>A0ABV4DUP4_9CLOT</name>
<dbReference type="NCBIfam" id="TIGR02876">
    <property type="entry name" value="spore_yqfD"/>
    <property type="match status" value="1"/>
</dbReference>